<dbReference type="GO" id="GO:0003723">
    <property type="term" value="F:RNA binding"/>
    <property type="evidence" value="ECO:0007669"/>
    <property type="project" value="UniProtKB-UniRule"/>
</dbReference>
<dbReference type="InterPro" id="IPR001878">
    <property type="entry name" value="Znf_CCHC"/>
</dbReference>
<sequence length="205" mass="24387">MPKGSRRRVYIGRLDRRTRARDLEDVFNRYGRIRDVELKRDYAFIEFYEPRDAEDAIRDMDGRKLDGSRIIVEWASSSRSDRGSISDDTCFNCGQTGHWANNCKEGDWKDKCYRCGEKGHMKRDCESSRSRSRSKDRNERRRNSSRDRDSNRYRNGTKDKDRKRDRDDSADRSREEARDRSRENSGSVEKNSKTEESPVREEYES</sequence>
<proteinExistence type="predicted"/>
<evidence type="ECO:0000256" key="2">
    <source>
        <dbReference type="PROSITE-ProRule" id="PRU00176"/>
    </source>
</evidence>
<evidence type="ECO:0000313" key="6">
    <source>
        <dbReference type="EMBL" id="CAG9332416.1"/>
    </source>
</evidence>
<dbReference type="SMART" id="SM00343">
    <property type="entry name" value="ZnF_C2HC"/>
    <property type="match status" value="2"/>
</dbReference>
<feature type="domain" description="CCHC-type" evidence="5">
    <location>
        <begin position="90"/>
        <end position="105"/>
    </location>
</feature>
<keyword evidence="1" id="KW-0862">Zinc</keyword>
<dbReference type="InterPro" id="IPR012677">
    <property type="entry name" value="Nucleotide-bd_a/b_plait_sf"/>
</dbReference>
<dbReference type="Gene3D" id="4.10.60.10">
    <property type="entry name" value="Zinc finger, CCHC-type"/>
    <property type="match status" value="2"/>
</dbReference>
<dbReference type="PROSITE" id="PS50158">
    <property type="entry name" value="ZF_CCHC"/>
    <property type="match status" value="2"/>
</dbReference>
<dbReference type="PROSITE" id="PS50102">
    <property type="entry name" value="RRM"/>
    <property type="match status" value="1"/>
</dbReference>
<feature type="compositionally biased region" description="Basic and acidic residues" evidence="3">
    <location>
        <begin position="190"/>
        <end position="205"/>
    </location>
</feature>
<feature type="domain" description="CCHC-type" evidence="5">
    <location>
        <begin position="111"/>
        <end position="127"/>
    </location>
</feature>
<evidence type="ECO:0000259" key="5">
    <source>
        <dbReference type="PROSITE" id="PS50158"/>
    </source>
</evidence>
<organism evidence="6 7">
    <name type="scientific">Blepharisma stoltei</name>
    <dbReference type="NCBI Taxonomy" id="1481888"/>
    <lineage>
        <taxon>Eukaryota</taxon>
        <taxon>Sar</taxon>
        <taxon>Alveolata</taxon>
        <taxon>Ciliophora</taxon>
        <taxon>Postciliodesmatophora</taxon>
        <taxon>Heterotrichea</taxon>
        <taxon>Heterotrichida</taxon>
        <taxon>Blepharismidae</taxon>
        <taxon>Blepharisma</taxon>
    </lineage>
</organism>
<dbReference type="InterPro" id="IPR000504">
    <property type="entry name" value="RRM_dom"/>
</dbReference>
<dbReference type="Pfam" id="PF00098">
    <property type="entry name" value="zf-CCHC"/>
    <property type="match status" value="2"/>
</dbReference>
<evidence type="ECO:0000313" key="7">
    <source>
        <dbReference type="Proteomes" id="UP001162131"/>
    </source>
</evidence>
<dbReference type="Gene3D" id="3.30.70.330">
    <property type="match status" value="1"/>
</dbReference>
<evidence type="ECO:0000256" key="3">
    <source>
        <dbReference type="SAM" id="MobiDB-lite"/>
    </source>
</evidence>
<dbReference type="PANTHER" id="PTHR48038:SF1">
    <property type="entry name" value="RIBONUCLEOPROTEIN RB97D"/>
    <property type="match status" value="1"/>
</dbReference>
<gene>
    <name evidence="6" type="ORF">BSTOLATCC_MIC55862</name>
</gene>
<dbReference type="SUPFAM" id="SSF54928">
    <property type="entry name" value="RNA-binding domain, RBD"/>
    <property type="match status" value="1"/>
</dbReference>
<accession>A0AAU9K054</accession>
<dbReference type="AlphaFoldDB" id="A0AAU9K054"/>
<feature type="compositionally biased region" description="Basic and acidic residues" evidence="3">
    <location>
        <begin position="123"/>
        <end position="183"/>
    </location>
</feature>
<evidence type="ECO:0000259" key="4">
    <source>
        <dbReference type="PROSITE" id="PS50102"/>
    </source>
</evidence>
<feature type="region of interest" description="Disordered" evidence="3">
    <location>
        <begin position="123"/>
        <end position="205"/>
    </location>
</feature>
<dbReference type="EMBL" id="CAJZBQ010000054">
    <property type="protein sequence ID" value="CAG9332416.1"/>
    <property type="molecule type" value="Genomic_DNA"/>
</dbReference>
<dbReference type="GO" id="GO:0008270">
    <property type="term" value="F:zinc ion binding"/>
    <property type="evidence" value="ECO:0007669"/>
    <property type="project" value="UniProtKB-KW"/>
</dbReference>
<dbReference type="PANTHER" id="PTHR48038">
    <property type="entry name" value="RIBONUCLEOPROTEIN RB97D"/>
    <property type="match status" value="1"/>
</dbReference>
<comment type="caution">
    <text evidence="6">The sequence shown here is derived from an EMBL/GenBank/DDBJ whole genome shotgun (WGS) entry which is preliminary data.</text>
</comment>
<name>A0AAU9K054_9CILI</name>
<keyword evidence="1" id="KW-0863">Zinc-finger</keyword>
<feature type="domain" description="RRM" evidence="4">
    <location>
        <begin position="7"/>
        <end position="77"/>
    </location>
</feature>
<reference evidence="6" key="1">
    <citation type="submission" date="2021-09" db="EMBL/GenBank/DDBJ databases">
        <authorList>
            <consortium name="AG Swart"/>
            <person name="Singh M."/>
            <person name="Singh A."/>
            <person name="Seah K."/>
            <person name="Emmerich C."/>
        </authorList>
    </citation>
    <scope>NUCLEOTIDE SEQUENCE</scope>
    <source>
        <strain evidence="6">ATCC30299</strain>
    </source>
</reference>
<protein>
    <submittedName>
        <fullName evidence="6">Uncharacterized protein</fullName>
    </submittedName>
</protein>
<keyword evidence="7" id="KW-1185">Reference proteome</keyword>
<dbReference type="SMART" id="SM00360">
    <property type="entry name" value="RRM"/>
    <property type="match status" value="1"/>
</dbReference>
<dbReference type="Pfam" id="PF00076">
    <property type="entry name" value="RRM_1"/>
    <property type="match status" value="1"/>
</dbReference>
<keyword evidence="2" id="KW-0694">RNA-binding</keyword>
<dbReference type="InterPro" id="IPR036875">
    <property type="entry name" value="Znf_CCHC_sf"/>
</dbReference>
<keyword evidence="1" id="KW-0479">Metal-binding</keyword>
<evidence type="ECO:0000256" key="1">
    <source>
        <dbReference type="PROSITE-ProRule" id="PRU00047"/>
    </source>
</evidence>
<dbReference type="InterPro" id="IPR035979">
    <property type="entry name" value="RBD_domain_sf"/>
</dbReference>
<dbReference type="FunFam" id="3.30.70.330:FF:000272">
    <property type="entry name" value="Serine/arginine-rich splicing factor RS2Z32"/>
    <property type="match status" value="1"/>
</dbReference>
<dbReference type="Proteomes" id="UP001162131">
    <property type="component" value="Unassembled WGS sequence"/>
</dbReference>
<dbReference type="SUPFAM" id="SSF57756">
    <property type="entry name" value="Retrovirus zinc finger-like domains"/>
    <property type="match status" value="1"/>
</dbReference>